<evidence type="ECO:0000313" key="4">
    <source>
        <dbReference type="Proteomes" id="UP000001811"/>
    </source>
</evidence>
<dbReference type="InterPro" id="IPR047271">
    <property type="entry name" value="Ephexin-like"/>
</dbReference>
<feature type="region of interest" description="Disordered" evidence="1">
    <location>
        <begin position="40"/>
        <end position="60"/>
    </location>
</feature>
<proteinExistence type="predicted"/>
<feature type="domain" description="PH" evidence="2">
    <location>
        <begin position="1"/>
        <end position="22"/>
    </location>
</feature>
<feature type="region of interest" description="Disordered" evidence="1">
    <location>
        <begin position="99"/>
        <end position="123"/>
    </location>
</feature>
<dbReference type="AlphaFoldDB" id="G1T9U9"/>
<dbReference type="HOGENOM" id="CLU_012820_5_1_1"/>
<reference evidence="3 4" key="1">
    <citation type="journal article" date="2011" name="Nature">
        <title>A high-resolution map of human evolutionary constraint using 29 mammals.</title>
        <authorList>
            <person name="Lindblad-Toh K."/>
            <person name="Garber M."/>
            <person name="Zuk O."/>
            <person name="Lin M.F."/>
            <person name="Parker B.J."/>
            <person name="Washietl S."/>
            <person name="Kheradpour P."/>
            <person name="Ernst J."/>
            <person name="Jordan G."/>
            <person name="Mauceli E."/>
            <person name="Ward L.D."/>
            <person name="Lowe C.B."/>
            <person name="Holloway A.K."/>
            <person name="Clamp M."/>
            <person name="Gnerre S."/>
            <person name="Alfoldi J."/>
            <person name="Beal K."/>
            <person name="Chang J."/>
            <person name="Clawson H."/>
            <person name="Cuff J."/>
            <person name="Di Palma F."/>
            <person name="Fitzgerald S."/>
            <person name="Flicek P."/>
            <person name="Guttman M."/>
            <person name="Hubisz M.J."/>
            <person name="Jaffe D.B."/>
            <person name="Jungreis I."/>
            <person name="Kent W.J."/>
            <person name="Kostka D."/>
            <person name="Lara M."/>
            <person name="Martins A.L."/>
            <person name="Massingham T."/>
            <person name="Moltke I."/>
            <person name="Raney B.J."/>
            <person name="Rasmussen M.D."/>
            <person name="Robinson J."/>
            <person name="Stark A."/>
            <person name="Vilella A.J."/>
            <person name="Wen J."/>
            <person name="Xie X."/>
            <person name="Zody M.C."/>
            <person name="Baldwin J."/>
            <person name="Bloom T."/>
            <person name="Chin C.W."/>
            <person name="Heiman D."/>
            <person name="Nicol R."/>
            <person name="Nusbaum C."/>
            <person name="Young S."/>
            <person name="Wilkinson J."/>
            <person name="Worley K.C."/>
            <person name="Kovar C.L."/>
            <person name="Muzny D.M."/>
            <person name="Gibbs R.A."/>
            <person name="Cree A."/>
            <person name="Dihn H.H."/>
            <person name="Fowler G."/>
            <person name="Jhangiani S."/>
            <person name="Joshi V."/>
            <person name="Lee S."/>
            <person name="Lewis L.R."/>
            <person name="Nazareth L.V."/>
            <person name="Okwuonu G."/>
            <person name="Santibanez J."/>
            <person name="Warren W.C."/>
            <person name="Mardis E.R."/>
            <person name="Weinstock G.M."/>
            <person name="Wilson R.K."/>
            <person name="Delehaunty K."/>
            <person name="Dooling D."/>
            <person name="Fronik C."/>
            <person name="Fulton L."/>
            <person name="Fulton B."/>
            <person name="Graves T."/>
            <person name="Minx P."/>
            <person name="Sodergren E."/>
            <person name="Birney E."/>
            <person name="Margulies E.H."/>
            <person name="Herrero J."/>
            <person name="Green E.D."/>
            <person name="Haussler D."/>
            <person name="Siepel A."/>
            <person name="Goldman N."/>
            <person name="Pollard K.S."/>
            <person name="Pedersen J.S."/>
            <person name="Lander E.S."/>
            <person name="Kellis M."/>
        </authorList>
    </citation>
    <scope>NUCLEOTIDE SEQUENCE [LARGE SCALE GENOMIC DNA]</scope>
    <source>
        <strain evidence="4">Thorbecke</strain>
    </source>
</reference>
<dbReference type="Ensembl" id="ENSOCUT00000015625.3">
    <property type="protein sequence ID" value="ENSOCUP00000013422.3"/>
    <property type="gene ID" value="ENSOCUG00000015626.3"/>
</dbReference>
<dbReference type="InterPro" id="IPR001849">
    <property type="entry name" value="PH_domain"/>
</dbReference>
<dbReference type="PANTHER" id="PTHR12845:SF8">
    <property type="entry name" value="EPHEXIN-1"/>
    <property type="match status" value="1"/>
</dbReference>
<feature type="compositionally biased region" description="Basic and acidic residues" evidence="1">
    <location>
        <begin position="99"/>
        <end position="112"/>
    </location>
</feature>
<evidence type="ECO:0000313" key="3">
    <source>
        <dbReference type="Ensembl" id="ENSOCUP00000013422.3"/>
    </source>
</evidence>
<dbReference type="InParanoid" id="G1T9U9"/>
<dbReference type="PANTHER" id="PTHR12845">
    <property type="entry name" value="GUANINE NUCLEOTIDE EXCHANGE FACTOR"/>
    <property type="match status" value="1"/>
</dbReference>
<protein>
    <recommendedName>
        <fullName evidence="2">PH domain-containing protein</fullName>
    </recommendedName>
</protein>
<dbReference type="Proteomes" id="UP000001811">
    <property type="component" value="Unplaced"/>
</dbReference>
<feature type="compositionally biased region" description="Basic residues" evidence="1">
    <location>
        <begin position="113"/>
        <end position="123"/>
    </location>
</feature>
<dbReference type="GeneTree" id="ENSGT01030000234571"/>
<dbReference type="Bgee" id="ENSOCUG00000015626">
    <property type="expression patterns" value="Expressed in brain and 17 other cell types or tissues"/>
</dbReference>
<reference evidence="3" key="3">
    <citation type="submission" date="2025-09" db="UniProtKB">
        <authorList>
            <consortium name="Ensembl"/>
        </authorList>
    </citation>
    <scope>IDENTIFICATION</scope>
    <source>
        <strain evidence="3">Thorbecke</strain>
    </source>
</reference>
<accession>G1T9U9</accession>
<dbReference type="eggNOG" id="KOG3523">
    <property type="taxonomic scope" value="Eukaryota"/>
</dbReference>
<evidence type="ECO:0000256" key="1">
    <source>
        <dbReference type="SAM" id="MobiDB-lite"/>
    </source>
</evidence>
<name>G1T9U9_RABIT</name>
<organism evidence="3 4">
    <name type="scientific">Oryctolagus cuniculus</name>
    <name type="common">Rabbit</name>
    <dbReference type="NCBI Taxonomy" id="9986"/>
    <lineage>
        <taxon>Eukaryota</taxon>
        <taxon>Metazoa</taxon>
        <taxon>Chordata</taxon>
        <taxon>Craniata</taxon>
        <taxon>Vertebrata</taxon>
        <taxon>Euteleostomi</taxon>
        <taxon>Mammalia</taxon>
        <taxon>Eutheria</taxon>
        <taxon>Euarchontoglires</taxon>
        <taxon>Glires</taxon>
        <taxon>Lagomorpha</taxon>
        <taxon>Leporidae</taxon>
        <taxon>Oryctolagus</taxon>
    </lineage>
</organism>
<reference evidence="3" key="2">
    <citation type="submission" date="2025-08" db="UniProtKB">
        <authorList>
            <consortium name="Ensembl"/>
        </authorList>
    </citation>
    <scope>IDENTIFICATION</scope>
    <source>
        <strain evidence="3">Thorbecke</strain>
    </source>
</reference>
<evidence type="ECO:0000259" key="2">
    <source>
        <dbReference type="PROSITE" id="PS50003"/>
    </source>
</evidence>
<keyword evidence="4" id="KW-1185">Reference proteome</keyword>
<sequence>MLKASSQSEMRRWMTSLAPNRRTKFVSFTSRLLAPAMGPAQQAGSLTLPLPGPEPPPTLHSWIFGERLHDQERGWFPSSTTEEILNPKIRSQNLKECFRVHKMEDPQRSQNKDRRKLGSRNRQ</sequence>
<dbReference type="PROSITE" id="PS50003">
    <property type="entry name" value="PH_DOMAIN"/>
    <property type="match status" value="1"/>
</dbReference>
<dbReference type="GO" id="GO:0005085">
    <property type="term" value="F:guanyl-nucleotide exchange factor activity"/>
    <property type="evidence" value="ECO:0007669"/>
    <property type="project" value="InterPro"/>
</dbReference>